<organism evidence="2">
    <name type="scientific">Volvox carteri f. nagariensis</name>
    <dbReference type="NCBI Taxonomy" id="3068"/>
    <lineage>
        <taxon>Eukaryota</taxon>
        <taxon>Viridiplantae</taxon>
        <taxon>Chlorophyta</taxon>
        <taxon>core chlorophytes</taxon>
        <taxon>Chlorophyceae</taxon>
        <taxon>CS clade</taxon>
        <taxon>Chlamydomonadales</taxon>
        <taxon>Volvocaceae</taxon>
        <taxon>Volvox</taxon>
    </lineage>
</organism>
<accession>D8UBX3</accession>
<protein>
    <submittedName>
        <fullName evidence="1">Uncharacterized protein</fullName>
    </submittedName>
</protein>
<dbReference type="RefSeq" id="XP_002956208.1">
    <property type="nucleotide sequence ID" value="XM_002956162.1"/>
</dbReference>
<dbReference type="Proteomes" id="UP000001058">
    <property type="component" value="Unassembled WGS sequence"/>
</dbReference>
<proteinExistence type="predicted"/>
<dbReference type="InParanoid" id="D8UBX3"/>
<name>D8UBX3_VOLCA</name>
<reference evidence="1 2" key="1">
    <citation type="journal article" date="2010" name="Science">
        <title>Genomic analysis of organismal complexity in the multicellular green alga Volvox carteri.</title>
        <authorList>
            <person name="Prochnik S.E."/>
            <person name="Umen J."/>
            <person name="Nedelcu A.M."/>
            <person name="Hallmann A."/>
            <person name="Miller S.M."/>
            <person name="Nishii I."/>
            <person name="Ferris P."/>
            <person name="Kuo A."/>
            <person name="Mitros T."/>
            <person name="Fritz-Laylin L.K."/>
            <person name="Hellsten U."/>
            <person name="Chapman J."/>
            <person name="Simakov O."/>
            <person name="Rensing S.A."/>
            <person name="Terry A."/>
            <person name="Pangilinan J."/>
            <person name="Kapitonov V."/>
            <person name="Jurka J."/>
            <person name="Salamov A."/>
            <person name="Shapiro H."/>
            <person name="Schmutz J."/>
            <person name="Grimwood J."/>
            <person name="Lindquist E."/>
            <person name="Lucas S."/>
            <person name="Grigoriev I.V."/>
            <person name="Schmitt R."/>
            <person name="Kirk D."/>
            <person name="Rokhsar D.S."/>
        </authorList>
    </citation>
    <scope>NUCLEOTIDE SEQUENCE [LARGE SCALE GENOMIC DNA]</scope>
    <source>
        <strain evidence="2">f. Nagariensis / Eve</strain>
    </source>
</reference>
<gene>
    <name evidence="1" type="ORF">VOLCADRAFT_97111</name>
</gene>
<keyword evidence="2" id="KW-1185">Reference proteome</keyword>
<evidence type="ECO:0000313" key="1">
    <source>
        <dbReference type="EMBL" id="EFJ42747.1"/>
    </source>
</evidence>
<evidence type="ECO:0000313" key="2">
    <source>
        <dbReference type="Proteomes" id="UP000001058"/>
    </source>
</evidence>
<dbReference type="EMBL" id="GL378379">
    <property type="protein sequence ID" value="EFJ42747.1"/>
    <property type="molecule type" value="Genomic_DNA"/>
</dbReference>
<dbReference type="GeneID" id="9619007"/>
<dbReference type="KEGG" id="vcn:VOLCADRAFT_97111"/>
<sequence>MQPLLLRPQRHPGDLSWADTRGCAPGCPGTLILHFRFLIQPVSAVKAVSPPSGWSHLGIQVNHQGTMFPSCQQGSAAYIPRDVITTKTAGRSCTCPCSCGARKGSFKPLYSLPQHLAGVLEVPLTQCVQEHAMPKWKLEMYRRLTEHVQASLDLAFKKQRNQPLVRAQHDDVARQR</sequence>
<dbReference type="AlphaFoldDB" id="D8UBX3"/>